<evidence type="ECO:0000313" key="10">
    <source>
        <dbReference type="Proteomes" id="UP000002431"/>
    </source>
</evidence>
<comment type="catalytic activity">
    <reaction evidence="7">
        <text>orotidine 5'-phosphate + diphosphate = orotate + 5-phospho-alpha-D-ribose 1-diphosphate</text>
        <dbReference type="Rhea" id="RHEA:10380"/>
        <dbReference type="ChEBI" id="CHEBI:30839"/>
        <dbReference type="ChEBI" id="CHEBI:33019"/>
        <dbReference type="ChEBI" id="CHEBI:57538"/>
        <dbReference type="ChEBI" id="CHEBI:58017"/>
        <dbReference type="EC" id="2.4.2.10"/>
    </reaction>
</comment>
<dbReference type="SUPFAM" id="SSF53271">
    <property type="entry name" value="PRTase-like"/>
    <property type="match status" value="1"/>
</dbReference>
<dbReference type="Proteomes" id="UP000002431">
    <property type="component" value="Chromosome"/>
</dbReference>
<dbReference type="InterPro" id="IPR000836">
    <property type="entry name" value="PRTase_dom"/>
</dbReference>
<dbReference type="GO" id="GO:0044205">
    <property type="term" value="P:'de novo' UMP biosynthetic process"/>
    <property type="evidence" value="ECO:0007669"/>
    <property type="project" value="UniProtKB-UniRule"/>
</dbReference>
<evidence type="ECO:0000256" key="1">
    <source>
        <dbReference type="ARBA" id="ARBA00004889"/>
    </source>
</evidence>
<organism evidence="9 10">
    <name type="scientific">Deinococcus geothermalis (strain DSM 11300 / CIP 105573 / AG-3a)</name>
    <dbReference type="NCBI Taxonomy" id="319795"/>
    <lineage>
        <taxon>Bacteria</taxon>
        <taxon>Thermotogati</taxon>
        <taxon>Deinococcota</taxon>
        <taxon>Deinococci</taxon>
        <taxon>Deinococcales</taxon>
        <taxon>Deinococcaceae</taxon>
        <taxon>Deinococcus</taxon>
    </lineage>
</organism>
<evidence type="ECO:0000256" key="7">
    <source>
        <dbReference type="HAMAP-Rule" id="MF_01208"/>
    </source>
</evidence>
<dbReference type="InterPro" id="IPR006273">
    <property type="entry name" value="Orotate_PRibTrfase_bac"/>
</dbReference>
<reference evidence="9" key="1">
    <citation type="submission" date="2006-04" db="EMBL/GenBank/DDBJ databases">
        <title>Complete sequence of chromosome of Deinococcus geothermalis DSM 11300.</title>
        <authorList>
            <consortium name="US DOE Joint Genome Institute"/>
            <person name="Copeland A."/>
            <person name="Lucas S."/>
            <person name="Lapidus A."/>
            <person name="Barry K."/>
            <person name="Detter J.C."/>
            <person name="Glavina del Rio T."/>
            <person name="Hammon N."/>
            <person name="Israni S."/>
            <person name="Dalin E."/>
            <person name="Tice H."/>
            <person name="Pitluck S."/>
            <person name="Brettin T."/>
            <person name="Bruce D."/>
            <person name="Han C."/>
            <person name="Tapia R."/>
            <person name="Saunders E."/>
            <person name="Gilna P."/>
            <person name="Schmutz J."/>
            <person name="Larimer F."/>
            <person name="Land M."/>
            <person name="Hauser L."/>
            <person name="Kyrpides N."/>
            <person name="Kim E."/>
            <person name="Daly M.J."/>
            <person name="Fredrickson J.K."/>
            <person name="Makarova K.S."/>
            <person name="Gaidamakova E.K."/>
            <person name="Zhai M."/>
            <person name="Richardson P."/>
        </authorList>
    </citation>
    <scope>NUCLEOTIDE SEQUENCE</scope>
    <source>
        <strain evidence="9">DSM 11300</strain>
    </source>
</reference>
<sequence length="199" mass="21532">MHPSRAAECDTRRMDVLALYQQAGAYHEGHFLLASGRHSPKFLQSTTVLQYPHLTEKIGQALAERLREAGIQADLLVGPAMGGVILAYEVARHYGTRAIFTEKDGKGGMKVREAFSLAPGETFVAVEDVLTTGGSVLKAVRAVEALGGKCVAVACIVDRREEAGPLEGYPLISLTRLTFETYAPDEVPAWLAARPLQKI</sequence>
<evidence type="ECO:0000256" key="4">
    <source>
        <dbReference type="ARBA" id="ARBA00022679"/>
    </source>
</evidence>
<evidence type="ECO:0000256" key="2">
    <source>
        <dbReference type="ARBA" id="ARBA00011971"/>
    </source>
</evidence>
<accession>Q1J243</accession>
<dbReference type="GO" id="GO:0019856">
    <property type="term" value="P:pyrimidine nucleobase biosynthetic process"/>
    <property type="evidence" value="ECO:0007669"/>
    <property type="project" value="InterPro"/>
</dbReference>
<dbReference type="AlphaFoldDB" id="Q1J243"/>
<feature type="binding site" evidence="7">
    <location>
        <position position="159"/>
    </location>
    <ligand>
        <name>orotate</name>
        <dbReference type="ChEBI" id="CHEBI:30839"/>
    </ligand>
</feature>
<comment type="pathway">
    <text evidence="1 7">Pyrimidine metabolism; UMP biosynthesis via de novo pathway; UMP from orotate: step 1/2.</text>
</comment>
<feature type="binding site" evidence="7">
    <location>
        <position position="131"/>
    </location>
    <ligand>
        <name>orotate</name>
        <dbReference type="ChEBI" id="CHEBI:30839"/>
    </ligand>
</feature>
<keyword evidence="5 7" id="KW-0460">Magnesium</keyword>
<evidence type="ECO:0000256" key="6">
    <source>
        <dbReference type="ARBA" id="ARBA00022975"/>
    </source>
</evidence>
<keyword evidence="6 7" id="KW-0665">Pyrimidine biosynthesis</keyword>
<comment type="cofactor">
    <cofactor evidence="7">
        <name>Mg(2+)</name>
        <dbReference type="ChEBI" id="CHEBI:18420"/>
    </cofactor>
</comment>
<name>Q1J243_DEIGD</name>
<evidence type="ECO:0000256" key="5">
    <source>
        <dbReference type="ARBA" id="ARBA00022842"/>
    </source>
</evidence>
<dbReference type="PANTHER" id="PTHR19278:SF9">
    <property type="entry name" value="URIDINE 5'-MONOPHOSPHATE SYNTHASE"/>
    <property type="match status" value="1"/>
</dbReference>
<dbReference type="UniPathway" id="UPA00070">
    <property type="reaction ID" value="UER00119"/>
</dbReference>
<keyword evidence="3 7" id="KW-0328">Glycosyltransferase</keyword>
<comment type="caution">
    <text evidence="7">Lacks conserved residue(s) required for the propagation of feature annotation.</text>
</comment>
<feature type="binding site" evidence="7">
    <location>
        <position position="106"/>
    </location>
    <ligand>
        <name>5-phospho-alpha-D-ribose 1-diphosphate</name>
        <dbReference type="ChEBI" id="CHEBI:58017"/>
        <note>ligand shared between dimeric partners</note>
    </ligand>
</feature>
<feature type="binding site" description="in other chain" evidence="7">
    <location>
        <begin position="127"/>
        <end position="135"/>
    </location>
    <ligand>
        <name>5-phospho-alpha-D-ribose 1-diphosphate</name>
        <dbReference type="ChEBI" id="CHEBI:58017"/>
        <note>ligand shared between dimeric partners</note>
    </ligand>
</feature>
<dbReference type="GO" id="GO:0004588">
    <property type="term" value="F:orotate phosphoribosyltransferase activity"/>
    <property type="evidence" value="ECO:0007669"/>
    <property type="project" value="UniProtKB-UniRule"/>
</dbReference>
<dbReference type="eggNOG" id="COG0461">
    <property type="taxonomic scope" value="Bacteria"/>
</dbReference>
<proteinExistence type="inferred from homology"/>
<dbReference type="HAMAP" id="MF_01208">
    <property type="entry name" value="PyrE"/>
    <property type="match status" value="1"/>
</dbReference>
<feature type="binding site" description="in other chain" evidence="7">
    <location>
        <position position="103"/>
    </location>
    <ligand>
        <name>5-phospho-alpha-D-ribose 1-diphosphate</name>
        <dbReference type="ChEBI" id="CHEBI:58017"/>
        <note>ligand shared between dimeric partners</note>
    </ligand>
</feature>
<keyword evidence="10" id="KW-1185">Reference proteome</keyword>
<evidence type="ECO:0000259" key="8">
    <source>
        <dbReference type="Pfam" id="PF00156"/>
    </source>
</evidence>
<dbReference type="CDD" id="cd06223">
    <property type="entry name" value="PRTases_typeI"/>
    <property type="match status" value="1"/>
</dbReference>
<dbReference type="EC" id="2.4.2.10" evidence="2 7"/>
<comment type="function">
    <text evidence="7">Catalyzes the transfer of a ribosyl phosphate group from 5-phosphoribose 1-diphosphate to orotate, leading to the formation of orotidine monophosphate (OMP).</text>
</comment>
<dbReference type="KEGG" id="dge:Dgeo_0138"/>
<keyword evidence="4 7" id="KW-0808">Transferase</keyword>
<evidence type="ECO:0000256" key="3">
    <source>
        <dbReference type="ARBA" id="ARBA00022676"/>
    </source>
</evidence>
<feature type="domain" description="Phosphoribosyltransferase" evidence="8">
    <location>
        <begin position="47"/>
        <end position="173"/>
    </location>
</feature>
<comment type="subunit">
    <text evidence="7">Homodimer.</text>
</comment>
<dbReference type="NCBIfam" id="TIGR01367">
    <property type="entry name" value="pyrE_Therm"/>
    <property type="match status" value="1"/>
</dbReference>
<dbReference type="Pfam" id="PF00156">
    <property type="entry name" value="Pribosyltran"/>
    <property type="match status" value="1"/>
</dbReference>
<dbReference type="STRING" id="319795.Dgeo_0138"/>
<dbReference type="Gene3D" id="3.40.50.2020">
    <property type="match status" value="1"/>
</dbReference>
<dbReference type="EMBL" id="CP000359">
    <property type="protein sequence ID" value="ABF44441.1"/>
    <property type="molecule type" value="Genomic_DNA"/>
</dbReference>
<protein>
    <recommendedName>
        <fullName evidence="2 7">Orotate phosphoribosyltransferase</fullName>
        <shortName evidence="7">OPRT</shortName>
        <shortName evidence="7">OPRTase</shortName>
        <ecNumber evidence="2 7">2.4.2.10</ecNumber>
    </recommendedName>
</protein>
<evidence type="ECO:0000313" key="9">
    <source>
        <dbReference type="EMBL" id="ABF44441.1"/>
    </source>
</evidence>
<gene>
    <name evidence="7" type="primary">pyrE</name>
    <name evidence="9" type="ordered locus">Dgeo_0138</name>
</gene>
<dbReference type="GO" id="GO:0000287">
    <property type="term" value="F:magnesium ion binding"/>
    <property type="evidence" value="ECO:0007669"/>
    <property type="project" value="UniProtKB-UniRule"/>
</dbReference>
<dbReference type="InterPro" id="IPR023031">
    <property type="entry name" value="OPRT"/>
</dbReference>
<dbReference type="HOGENOM" id="CLU_074878_3_0_0"/>
<comment type="similarity">
    <text evidence="7">Belongs to the purine/pyrimidine phosphoribosyltransferase family. PyrE subfamily.</text>
</comment>
<dbReference type="PANTHER" id="PTHR19278">
    <property type="entry name" value="OROTATE PHOSPHORIBOSYLTRANSFERASE"/>
    <property type="match status" value="1"/>
</dbReference>
<dbReference type="InterPro" id="IPR029057">
    <property type="entry name" value="PRTase-like"/>
</dbReference>